<evidence type="ECO:0000256" key="1">
    <source>
        <dbReference type="ARBA" id="ARBA00022723"/>
    </source>
</evidence>
<evidence type="ECO:0000259" key="3">
    <source>
        <dbReference type="Pfam" id="PF07731"/>
    </source>
</evidence>
<gene>
    <name evidence="5" type="ORF">SAMN05216337_1007164</name>
</gene>
<keyword evidence="5" id="KW-0132">Cell division</keyword>
<dbReference type="GO" id="GO:0051301">
    <property type="term" value="P:cell division"/>
    <property type="evidence" value="ECO:0007669"/>
    <property type="project" value="UniProtKB-KW"/>
</dbReference>
<dbReference type="PROSITE" id="PS00080">
    <property type="entry name" value="MULTICOPPER_OXIDASE2"/>
    <property type="match status" value="1"/>
</dbReference>
<dbReference type="InterPro" id="IPR002355">
    <property type="entry name" value="Cu_oxidase_Cu_BS"/>
</dbReference>
<feature type="domain" description="Plastocyanin-like" evidence="4">
    <location>
        <begin position="170"/>
        <end position="241"/>
    </location>
</feature>
<accession>A0A1G6RZ59</accession>
<feature type="domain" description="Plastocyanin-like" evidence="3">
    <location>
        <begin position="520"/>
        <end position="649"/>
    </location>
</feature>
<dbReference type="PROSITE" id="PS00079">
    <property type="entry name" value="MULTICOPPER_OXIDASE1"/>
    <property type="match status" value="1"/>
</dbReference>
<dbReference type="InterPro" id="IPR011707">
    <property type="entry name" value="Cu-oxidase-like_N"/>
</dbReference>
<dbReference type="PANTHER" id="PTHR11709">
    <property type="entry name" value="MULTI-COPPER OXIDASE"/>
    <property type="match status" value="1"/>
</dbReference>
<keyword evidence="2" id="KW-0560">Oxidoreductase</keyword>
<evidence type="ECO:0000313" key="5">
    <source>
        <dbReference type="EMBL" id="SDD09237.1"/>
    </source>
</evidence>
<evidence type="ECO:0000313" key="6">
    <source>
        <dbReference type="Proteomes" id="UP000199245"/>
    </source>
</evidence>
<dbReference type="PANTHER" id="PTHR11709:SF518">
    <property type="entry name" value="MULTICOPPER OXIDASE"/>
    <property type="match status" value="1"/>
</dbReference>
<evidence type="ECO:0000256" key="2">
    <source>
        <dbReference type="ARBA" id="ARBA00023002"/>
    </source>
</evidence>
<dbReference type="RefSeq" id="WP_092082074.1">
    <property type="nucleotide sequence ID" value="NZ_FMZW01000007.1"/>
</dbReference>
<dbReference type="Proteomes" id="UP000199245">
    <property type="component" value="Unassembled WGS sequence"/>
</dbReference>
<keyword evidence="1" id="KW-0479">Metal-binding</keyword>
<dbReference type="GO" id="GO:0016491">
    <property type="term" value="F:oxidoreductase activity"/>
    <property type="evidence" value="ECO:0007669"/>
    <property type="project" value="UniProtKB-KW"/>
</dbReference>
<evidence type="ECO:0000259" key="4">
    <source>
        <dbReference type="Pfam" id="PF07732"/>
    </source>
</evidence>
<dbReference type="InterPro" id="IPR008972">
    <property type="entry name" value="Cupredoxin"/>
</dbReference>
<dbReference type="SUPFAM" id="SSF49503">
    <property type="entry name" value="Cupredoxins"/>
    <property type="match status" value="3"/>
</dbReference>
<proteinExistence type="predicted"/>
<dbReference type="CDD" id="cd13853">
    <property type="entry name" value="CuRO_1_Tth-MCO_like"/>
    <property type="match status" value="1"/>
</dbReference>
<organism evidence="5 6">
    <name type="scientific">Bradyrhizobium brasilense</name>
    <dbReference type="NCBI Taxonomy" id="1419277"/>
    <lineage>
        <taxon>Bacteria</taxon>
        <taxon>Pseudomonadati</taxon>
        <taxon>Pseudomonadota</taxon>
        <taxon>Alphaproteobacteria</taxon>
        <taxon>Hyphomicrobiales</taxon>
        <taxon>Nitrobacteraceae</taxon>
        <taxon>Bradyrhizobium</taxon>
    </lineage>
</organism>
<dbReference type="EMBL" id="FMZW01000007">
    <property type="protein sequence ID" value="SDD09237.1"/>
    <property type="molecule type" value="Genomic_DNA"/>
</dbReference>
<keyword evidence="5" id="KW-0167">Capsid protein</keyword>
<dbReference type="CDD" id="cd13900">
    <property type="entry name" value="CuRO_3_Tth-MCO_like"/>
    <property type="match status" value="1"/>
</dbReference>
<dbReference type="InterPro" id="IPR045087">
    <property type="entry name" value="Cu-oxidase_fam"/>
</dbReference>
<dbReference type="Gene3D" id="2.60.40.420">
    <property type="entry name" value="Cupredoxins - blue copper proteins"/>
    <property type="match status" value="3"/>
</dbReference>
<keyword evidence="5" id="KW-0946">Virion</keyword>
<dbReference type="Pfam" id="PF07731">
    <property type="entry name" value="Cu-oxidase_2"/>
    <property type="match status" value="1"/>
</dbReference>
<keyword evidence="5" id="KW-0131">Cell cycle</keyword>
<dbReference type="InterPro" id="IPR033138">
    <property type="entry name" value="Cu_oxidase_CS"/>
</dbReference>
<sequence length="663" mass="71540">MHSEGHSVKLRDAGLLRGHVALQATLLAAVAALTTGANPASAQQAQREQRIVTSPPAAQVLRARPGITPFALNTIIAGPPAVSGEAVIELDIDFTDSKIYNPATGQYDLVRLRSYRDTKQAAPPKIPFVAPTIEIVPGETVRLTLHNKLPVANQNCPAPDGNVNTPHCFNRTNLHSHGLWISPTGNGDNVLVSINPGVDFQYEYNLPPDHPAGTFWYHPHLHGSTALQVSSGMAGLLIIRGSRLPAPPLPGDIDTLLKEPTGAPFAERLVLLQQVQYACRGDDGKIEVGANNAYVCKPLQVGGIDGYDQFGPNSWPRSGRYTSINGEVLPVFAGAQAGRIERWRIAHAGVRDSVKLQFKKMRPGASDDQLPDAQAQQDWVAANCLDAPLSHFALASDGLTRGQIAQRQTTVLQPGYREDLLVVFPEAGDYCVIDDQAPATATVNANLKSRKLLGRVNVGVGVSPGDDLKAFLQTQLLAAADRTMPVGVRQTVRDDLSNDLRLRSFAPHPDIQTNEIKGQQTADLRIGPAGFQVNGVPYDPNGAPRVLTLGSADEWTLTAGAPGHPFHIHVNPFQIVAIRNPTNVDVSVDGEPDDPQYAKLNGAWRDTLFVKQGYTAIVRSRYRRYVGDFVLHCHILDHEDQGMMQNVRIAIPDGAGGVANGHH</sequence>
<reference evidence="5 6" key="1">
    <citation type="submission" date="2016-10" db="EMBL/GenBank/DDBJ databases">
        <authorList>
            <person name="de Groot N.N."/>
        </authorList>
    </citation>
    <scope>NUCLEOTIDE SEQUENCE [LARGE SCALE GENOMIC DNA]</scope>
    <source>
        <strain evidence="5 6">R5</strain>
    </source>
</reference>
<dbReference type="Pfam" id="PF07732">
    <property type="entry name" value="Cu-oxidase_3"/>
    <property type="match status" value="1"/>
</dbReference>
<dbReference type="GO" id="GO:0005507">
    <property type="term" value="F:copper ion binding"/>
    <property type="evidence" value="ECO:0007669"/>
    <property type="project" value="InterPro"/>
</dbReference>
<dbReference type="InterPro" id="IPR011706">
    <property type="entry name" value="Cu-oxidase_C"/>
</dbReference>
<name>A0A1G6RZ59_9BRAD</name>
<protein>
    <submittedName>
        <fullName evidence="5">Multicopper oxidase with three cupredoxin domains (Includes cell division protein FtsP and spore coat protein CotA)</fullName>
    </submittedName>
</protein>
<dbReference type="AlphaFoldDB" id="A0A1G6RZ59"/>